<sequence length="708" mass="76377">MNARIARESVLVLALLLGGTLGGPALASSGRVSAQVGSFRARLSPLPVSGRTVRTITGLGQVRATLDGNRLTVTGTYQGMSSPATAAHLHFGAPGRPGPLAQPLEVTTSPEGEVTGTAELTDQQVGALQAQSLYVQIHSEDNPAGELRGWIFSTETFGEVAANIESESITVANLTRDFVPATDQRLVNPDPADWPMMRGNYQAHSYSPLAQIDAGNVGGLQLEWVWSMNDGNSEPAPLVYGGVIYLINPGNVIQALDGRTGDLIWEHESGPENTQDMRGIAIYEDKIIQATTDARLVALDARTGDLVWETVIQEGNSNSSGPIVADGKVITGMGGCSRYIERRCFISAHDANTGELVWRFNTIAEIGEPGGDTWNDLDNMFRKGGETWITGSYDPDLNLTYWGTAQAKPWVPISRHMSIFDEGLYTNSTVAVDVGTGELEWYFQHVPGEALDLDEVFERVLVNEDGRRLVLSLGKHGILWKNDRVTGEFLGFTETVFQNAFTDIDPETGAITYRGDIIDAQVDEWTPACPSSAGGKDWHSMSYHPPTGVLIAPLSQTCLENQARAIELVEGRGGTGAARLFYEMPGSDGNLGKLAAYDVSTLEEVWSYEQRASFITGALSTAGDVVFAGDLDRRFRAFDVRTGEILWETRLGTSVQGHPASYAVDGKQYIAVTTALGGTSPRTIPGLVSPEITYPRNGNALYVFSLPD</sequence>
<dbReference type="PROSITE" id="PS50933">
    <property type="entry name" value="CHRD"/>
    <property type="match status" value="1"/>
</dbReference>
<dbReference type="SMART" id="SM00754">
    <property type="entry name" value="CHRD"/>
    <property type="match status" value="1"/>
</dbReference>
<evidence type="ECO:0000313" key="5">
    <source>
        <dbReference type="EMBL" id="SUZ69219.1"/>
    </source>
</evidence>
<organism evidence="5">
    <name type="scientific">marine metagenome</name>
    <dbReference type="NCBI Taxonomy" id="408172"/>
    <lineage>
        <taxon>unclassified sequences</taxon>
        <taxon>metagenomes</taxon>
        <taxon>ecological metagenomes</taxon>
    </lineage>
</organism>
<dbReference type="GO" id="GO:0016491">
    <property type="term" value="F:oxidoreductase activity"/>
    <property type="evidence" value="ECO:0007669"/>
    <property type="project" value="UniProtKB-KW"/>
</dbReference>
<keyword evidence="3" id="KW-0560">Oxidoreductase</keyword>
<dbReference type="Pfam" id="PF01011">
    <property type="entry name" value="PQQ"/>
    <property type="match status" value="2"/>
</dbReference>
<gene>
    <name evidence="5" type="ORF">METZ01_LOCUS22073</name>
</gene>
<proteinExistence type="inferred from homology"/>
<dbReference type="AlphaFoldDB" id="A0A381PTB2"/>
<evidence type="ECO:0000259" key="4">
    <source>
        <dbReference type="PROSITE" id="PS50933"/>
    </source>
</evidence>
<protein>
    <recommendedName>
        <fullName evidence="4">CHRD domain-containing protein</fullName>
    </recommendedName>
</protein>
<evidence type="ECO:0000256" key="2">
    <source>
        <dbReference type="ARBA" id="ARBA00008156"/>
    </source>
</evidence>
<dbReference type="SMART" id="SM00564">
    <property type="entry name" value="PQQ"/>
    <property type="match status" value="4"/>
</dbReference>
<reference evidence="5" key="1">
    <citation type="submission" date="2018-05" db="EMBL/GenBank/DDBJ databases">
        <authorList>
            <person name="Lanie J.A."/>
            <person name="Ng W.-L."/>
            <person name="Kazmierczak K.M."/>
            <person name="Andrzejewski T.M."/>
            <person name="Davidsen T.M."/>
            <person name="Wayne K.J."/>
            <person name="Tettelin H."/>
            <person name="Glass J.I."/>
            <person name="Rusch D."/>
            <person name="Podicherti R."/>
            <person name="Tsui H.-C.T."/>
            <person name="Winkler M.E."/>
        </authorList>
    </citation>
    <scope>NUCLEOTIDE SEQUENCE</scope>
</reference>
<dbReference type="Gene3D" id="2.140.10.10">
    <property type="entry name" value="Quinoprotein alcohol dehydrogenase-like superfamily"/>
    <property type="match status" value="1"/>
</dbReference>
<dbReference type="InterPro" id="IPR002372">
    <property type="entry name" value="PQQ_rpt_dom"/>
</dbReference>
<name>A0A381PTB2_9ZZZZ</name>
<accession>A0A381PTB2</accession>
<dbReference type="PANTHER" id="PTHR32303">
    <property type="entry name" value="QUINOPROTEIN ALCOHOL DEHYDROGENASE (CYTOCHROME C)"/>
    <property type="match status" value="1"/>
</dbReference>
<dbReference type="EMBL" id="UINC01001056">
    <property type="protein sequence ID" value="SUZ69219.1"/>
    <property type="molecule type" value="Genomic_DNA"/>
</dbReference>
<comment type="similarity">
    <text evidence="2">Belongs to the bacterial PQQ dehydrogenase family.</text>
</comment>
<dbReference type="SUPFAM" id="SSF50998">
    <property type="entry name" value="Quinoprotein alcohol dehydrogenase-like"/>
    <property type="match status" value="1"/>
</dbReference>
<evidence type="ECO:0000256" key="3">
    <source>
        <dbReference type="ARBA" id="ARBA00023002"/>
    </source>
</evidence>
<dbReference type="InterPro" id="IPR010895">
    <property type="entry name" value="CHRD"/>
</dbReference>
<dbReference type="Pfam" id="PF07452">
    <property type="entry name" value="CHRD"/>
    <property type="match status" value="1"/>
</dbReference>
<dbReference type="InterPro" id="IPR018391">
    <property type="entry name" value="PQQ_b-propeller_rpt"/>
</dbReference>
<comment type="cofactor">
    <cofactor evidence="1">
        <name>pyrroloquinoline quinone</name>
        <dbReference type="ChEBI" id="CHEBI:58442"/>
    </cofactor>
</comment>
<dbReference type="InterPro" id="IPR011047">
    <property type="entry name" value="Quinoprotein_ADH-like_sf"/>
</dbReference>
<evidence type="ECO:0000256" key="1">
    <source>
        <dbReference type="ARBA" id="ARBA00001931"/>
    </source>
</evidence>
<feature type="domain" description="CHRD" evidence="4">
    <location>
        <begin position="35"/>
        <end position="156"/>
    </location>
</feature>